<evidence type="ECO:0000256" key="1">
    <source>
        <dbReference type="SAM" id="SignalP"/>
    </source>
</evidence>
<protein>
    <submittedName>
        <fullName evidence="2">Uncharacterized protein</fullName>
    </submittedName>
</protein>
<proteinExistence type="predicted"/>
<keyword evidence="3" id="KW-1185">Reference proteome</keyword>
<dbReference type="RefSeq" id="WP_220307317.1">
    <property type="nucleotide sequence ID" value="NZ_CP080590.1"/>
</dbReference>
<dbReference type="Proteomes" id="UP000825799">
    <property type="component" value="Chromosome"/>
</dbReference>
<gene>
    <name evidence="2" type="ORF">K1X15_10165</name>
</gene>
<feature type="chain" id="PRO_5046366580" evidence="1">
    <location>
        <begin position="32"/>
        <end position="224"/>
    </location>
</feature>
<name>A0ABX8WIZ8_9HYPH</name>
<reference evidence="2 3" key="1">
    <citation type="submission" date="2021-08" db="EMBL/GenBank/DDBJ databases">
        <title>Devosia salina sp. nov., isolated from the South China Sea sediment.</title>
        <authorList>
            <person name="Zhou Z."/>
        </authorList>
    </citation>
    <scope>NUCLEOTIDE SEQUENCE [LARGE SCALE GENOMIC DNA]</scope>
    <source>
        <strain evidence="2 3">SCS-3</strain>
    </source>
</reference>
<dbReference type="PROSITE" id="PS51257">
    <property type="entry name" value="PROKAR_LIPOPROTEIN"/>
    <property type="match status" value="1"/>
</dbReference>
<dbReference type="EMBL" id="CP080590">
    <property type="protein sequence ID" value="QYO78865.1"/>
    <property type="molecule type" value="Genomic_DNA"/>
</dbReference>
<accession>A0ABX8WIZ8</accession>
<sequence>MAKNQTPLTFALLAMALGCLSLGALTLRAEAGATALGAGSTQLPQFLAMMEQDLPLPLSVQGRRVLLENCEMALQATSPLALRFATDAQQAMVGPFCRALSEEVVAAAPTDAYAWLVLAMSQIRSGETDEASRSIVWSGLTGRNESWIAQQRFDLVQDHYAEISPAARAVGDADTVLLVPSSRGAVVARRYVLDEAFRQRAEQLIEAQPEDVQRRFVSLIRRQL</sequence>
<feature type="signal peptide" evidence="1">
    <location>
        <begin position="1"/>
        <end position="31"/>
    </location>
</feature>
<organism evidence="2 3">
    <name type="scientific">Devosia salina</name>
    <dbReference type="NCBI Taxonomy" id="2860336"/>
    <lineage>
        <taxon>Bacteria</taxon>
        <taxon>Pseudomonadati</taxon>
        <taxon>Pseudomonadota</taxon>
        <taxon>Alphaproteobacteria</taxon>
        <taxon>Hyphomicrobiales</taxon>
        <taxon>Devosiaceae</taxon>
        <taxon>Devosia</taxon>
    </lineage>
</organism>
<keyword evidence="1" id="KW-0732">Signal</keyword>
<evidence type="ECO:0000313" key="3">
    <source>
        <dbReference type="Proteomes" id="UP000825799"/>
    </source>
</evidence>
<evidence type="ECO:0000313" key="2">
    <source>
        <dbReference type="EMBL" id="QYO78865.1"/>
    </source>
</evidence>